<evidence type="ECO:0000313" key="6">
    <source>
        <dbReference type="Proteomes" id="UP000003806"/>
    </source>
</evidence>
<dbReference type="Pfam" id="PF00437">
    <property type="entry name" value="T2SSE"/>
    <property type="match status" value="1"/>
</dbReference>
<dbReference type="Gene3D" id="3.40.50.300">
    <property type="entry name" value="P-loop containing nucleotide triphosphate hydrolases"/>
    <property type="match status" value="1"/>
</dbReference>
<dbReference type="Proteomes" id="UP000003806">
    <property type="component" value="Chromosome"/>
</dbReference>
<evidence type="ECO:0000256" key="1">
    <source>
        <dbReference type="ARBA" id="ARBA00006611"/>
    </source>
</evidence>
<dbReference type="eggNOG" id="COG2804">
    <property type="taxonomic scope" value="Bacteria"/>
</dbReference>
<accession>H0UIQ4</accession>
<dbReference type="InterPro" id="IPR037257">
    <property type="entry name" value="T2SS_E_N_sf"/>
</dbReference>
<proteinExistence type="inferred from homology"/>
<dbReference type="SUPFAM" id="SSF52540">
    <property type="entry name" value="P-loop containing nucleoside triphosphate hydrolases"/>
    <property type="match status" value="1"/>
</dbReference>
<dbReference type="GO" id="GO:0005524">
    <property type="term" value="F:ATP binding"/>
    <property type="evidence" value="ECO:0007669"/>
    <property type="project" value="UniProtKB-KW"/>
</dbReference>
<protein>
    <submittedName>
        <fullName evidence="5">Type II secretory pathway, ATPase PulE/Tfp pilus assembly pathway, ATPase PilB</fullName>
    </submittedName>
</protein>
<reference evidence="5 6" key="1">
    <citation type="submission" date="2011-11" db="EMBL/GenBank/DDBJ databases">
        <title>The Noncontiguous Finished genome of Jonquetella anthropi DSM 22815.</title>
        <authorList>
            <consortium name="US DOE Joint Genome Institute (JGI-PGF)"/>
            <person name="Lucas S."/>
            <person name="Copeland A."/>
            <person name="Lapidus A."/>
            <person name="Glavina del Rio T."/>
            <person name="Dalin E."/>
            <person name="Tice H."/>
            <person name="Bruce D."/>
            <person name="Goodwin L."/>
            <person name="Pitluck S."/>
            <person name="Peters L."/>
            <person name="Mikhailova N."/>
            <person name="Held B."/>
            <person name="Kyrpides N."/>
            <person name="Mavromatis K."/>
            <person name="Ivanova N."/>
            <person name="Markowitz V."/>
            <person name="Cheng J.-F."/>
            <person name="Hugenholtz P."/>
            <person name="Woyke T."/>
            <person name="Wu D."/>
            <person name="Gronow S."/>
            <person name="Wellnitz S."/>
            <person name="Brambilla E."/>
            <person name="Klenk H.-P."/>
            <person name="Eisen J.A."/>
        </authorList>
    </citation>
    <scope>NUCLEOTIDE SEQUENCE [LARGE SCALE GENOMIC DNA]</scope>
    <source>
        <strain evidence="5 6">DSM 22815</strain>
    </source>
</reference>
<dbReference type="GO" id="GO:0005886">
    <property type="term" value="C:plasma membrane"/>
    <property type="evidence" value="ECO:0007669"/>
    <property type="project" value="TreeGrafter"/>
</dbReference>
<feature type="domain" description="Bacterial type II secretion system protein E" evidence="4">
    <location>
        <begin position="295"/>
        <end position="309"/>
    </location>
</feature>
<dbReference type="AlphaFoldDB" id="H0UIQ4"/>
<dbReference type="InterPro" id="IPR027417">
    <property type="entry name" value="P-loop_NTPase"/>
</dbReference>
<gene>
    <name evidence="5" type="ORF">JonanDRAFT_1435</name>
</gene>
<dbReference type="EMBL" id="CM001376">
    <property type="protein sequence ID" value="EHM13799.1"/>
    <property type="molecule type" value="Genomic_DNA"/>
</dbReference>
<dbReference type="PANTHER" id="PTHR30258:SF2">
    <property type="entry name" value="COMG OPERON PROTEIN 1"/>
    <property type="match status" value="1"/>
</dbReference>
<comment type="similarity">
    <text evidence="1">Belongs to the GSP E family.</text>
</comment>
<keyword evidence="6" id="KW-1185">Reference proteome</keyword>
<dbReference type="SUPFAM" id="SSF160246">
    <property type="entry name" value="EspE N-terminal domain-like"/>
    <property type="match status" value="1"/>
</dbReference>
<dbReference type="GO" id="GO:0016887">
    <property type="term" value="F:ATP hydrolysis activity"/>
    <property type="evidence" value="ECO:0007669"/>
    <property type="project" value="TreeGrafter"/>
</dbReference>
<keyword evidence="2" id="KW-0547">Nucleotide-binding</keyword>
<dbReference type="CDD" id="cd01129">
    <property type="entry name" value="PulE-GspE-like"/>
    <property type="match status" value="1"/>
</dbReference>
<dbReference type="InterPro" id="IPR001482">
    <property type="entry name" value="T2SS/T4SS_dom"/>
</dbReference>
<evidence type="ECO:0000259" key="4">
    <source>
        <dbReference type="PROSITE" id="PS00662"/>
    </source>
</evidence>
<dbReference type="PROSITE" id="PS00662">
    <property type="entry name" value="T2SP_E"/>
    <property type="match status" value="1"/>
</dbReference>
<evidence type="ECO:0000313" key="5">
    <source>
        <dbReference type="EMBL" id="EHM13799.1"/>
    </source>
</evidence>
<dbReference type="Gene3D" id="3.30.450.90">
    <property type="match status" value="1"/>
</dbReference>
<dbReference type="STRING" id="885272.JonanDRAFT_1435"/>
<name>H0UIQ4_9BACT</name>
<dbReference type="PANTHER" id="PTHR30258">
    <property type="entry name" value="TYPE II SECRETION SYSTEM PROTEIN GSPE-RELATED"/>
    <property type="match status" value="1"/>
</dbReference>
<evidence type="ECO:0000256" key="2">
    <source>
        <dbReference type="ARBA" id="ARBA00022741"/>
    </source>
</evidence>
<evidence type="ECO:0000256" key="3">
    <source>
        <dbReference type="ARBA" id="ARBA00022840"/>
    </source>
</evidence>
<keyword evidence="3" id="KW-0067">ATP-binding</keyword>
<dbReference type="HOGENOM" id="CLU_013446_2_0_0"/>
<organism evidence="5 6">
    <name type="scientific">Jonquetella anthropi DSM 22815</name>
    <dbReference type="NCBI Taxonomy" id="885272"/>
    <lineage>
        <taxon>Bacteria</taxon>
        <taxon>Thermotogati</taxon>
        <taxon>Synergistota</taxon>
        <taxon>Synergistia</taxon>
        <taxon>Synergistales</taxon>
        <taxon>Dethiosulfovibrionaceae</taxon>
        <taxon>Jonquetella</taxon>
    </lineage>
</organism>
<sequence>MNGQNEMGVSGEVRLALSRDCCESLRVVPLRSDGRTLFAAPAEPLQLPQFDRLEREWRGPVETVRVSDEWFAAEFPRHLAFVSAVEDAASENEGALAELTGLIFSWACGEGASDIHFEPSSGDARIRFRVDGRLRLVSFIPRRLHENLLSRLKLTSGLDIAERRRPQDGRLSVTVGQSAVDVRISTLPTLWGEKLTARLLTSAGGLTIGRLGGGEAVGRALRALTSLSSGLVLSTGPTGSGKTTTQYALLKEIDRDSFNVLTVEDPIEYRLPGVNQVQINEAAGATFSSVLKAMLRQDPDVIMVGEIRDPQTAQLATRAALTGHLVFSTLHTADAASALWRLIEIGVPVWLVAASVKAVVAQRLLRLLCPHCRRQSASSACWTPVGCPSCGGTGYRGRTAIFEILEMDDAVRHLVMGPDGLTEVRRLLARRGVKPLRDQALELASQGLVTMEDALLSTPDGQ</sequence>
<dbReference type="RefSeq" id="WP_008523354.1">
    <property type="nucleotide sequence ID" value="NZ_CM001376.1"/>
</dbReference>